<dbReference type="GO" id="GO:0006426">
    <property type="term" value="P:glycyl-tRNA aminoacylation"/>
    <property type="evidence" value="ECO:0007669"/>
    <property type="project" value="UniProtKB-UniRule"/>
</dbReference>
<keyword evidence="9" id="KW-0963">Cytoplasm</keyword>
<dbReference type="Pfam" id="PF02091">
    <property type="entry name" value="tRNA-synt_2e"/>
    <property type="match status" value="1"/>
</dbReference>
<dbReference type="PANTHER" id="PTHR30075">
    <property type="entry name" value="GLYCYL-TRNA SYNTHETASE"/>
    <property type="match status" value="1"/>
</dbReference>
<evidence type="ECO:0000313" key="11">
    <source>
        <dbReference type="Proteomes" id="UP000296153"/>
    </source>
</evidence>
<keyword evidence="7 9" id="KW-0030">Aminoacyl-tRNA synthetase</keyword>
<organism evidence="10 11">
    <name type="scientific">Candidatus Pantoea edessiphila</name>
    <dbReference type="NCBI Taxonomy" id="2044610"/>
    <lineage>
        <taxon>Bacteria</taxon>
        <taxon>Pseudomonadati</taxon>
        <taxon>Pseudomonadota</taxon>
        <taxon>Gammaproteobacteria</taxon>
        <taxon>Enterobacterales</taxon>
        <taxon>Erwiniaceae</taxon>
        <taxon>Pantoea</taxon>
    </lineage>
</organism>
<comment type="subunit">
    <text evidence="2 9">Tetramer of two alpha and two beta subunits.</text>
</comment>
<dbReference type="PROSITE" id="PS50861">
    <property type="entry name" value="AA_TRNA_LIGASE_II_GLYAB"/>
    <property type="match status" value="1"/>
</dbReference>
<dbReference type="OrthoDB" id="9802183at2"/>
<keyword evidence="6 9" id="KW-0648">Protein biosynthesis</keyword>
<dbReference type="PRINTS" id="PR01044">
    <property type="entry name" value="TRNASYNTHGA"/>
</dbReference>
<evidence type="ECO:0000256" key="6">
    <source>
        <dbReference type="ARBA" id="ARBA00022917"/>
    </source>
</evidence>
<dbReference type="SUPFAM" id="SSF55681">
    <property type="entry name" value="Class II aaRS and biotin synthetases"/>
    <property type="match status" value="1"/>
</dbReference>
<protein>
    <recommendedName>
        <fullName evidence="9">Glycine--tRNA ligase alpha subunit</fullName>
        <ecNumber evidence="9">6.1.1.14</ecNumber>
    </recommendedName>
    <alternativeName>
        <fullName evidence="9">Glycyl-tRNA synthetase alpha subunit</fullName>
        <shortName evidence="9">GlyRS</shortName>
    </alternativeName>
</protein>
<evidence type="ECO:0000256" key="5">
    <source>
        <dbReference type="ARBA" id="ARBA00022840"/>
    </source>
</evidence>
<dbReference type="GO" id="GO:0004820">
    <property type="term" value="F:glycine-tRNA ligase activity"/>
    <property type="evidence" value="ECO:0007669"/>
    <property type="project" value="UniProtKB-UniRule"/>
</dbReference>
<comment type="catalytic activity">
    <reaction evidence="8 9">
        <text>tRNA(Gly) + glycine + ATP = glycyl-tRNA(Gly) + AMP + diphosphate</text>
        <dbReference type="Rhea" id="RHEA:16013"/>
        <dbReference type="Rhea" id="RHEA-COMP:9664"/>
        <dbReference type="Rhea" id="RHEA-COMP:9683"/>
        <dbReference type="ChEBI" id="CHEBI:30616"/>
        <dbReference type="ChEBI" id="CHEBI:33019"/>
        <dbReference type="ChEBI" id="CHEBI:57305"/>
        <dbReference type="ChEBI" id="CHEBI:78442"/>
        <dbReference type="ChEBI" id="CHEBI:78522"/>
        <dbReference type="ChEBI" id="CHEBI:456215"/>
        <dbReference type="EC" id="6.1.1.14"/>
    </reaction>
</comment>
<name>A0A2P5SZ96_9GAMM</name>
<evidence type="ECO:0000256" key="7">
    <source>
        <dbReference type="ARBA" id="ARBA00023146"/>
    </source>
</evidence>
<proteinExistence type="inferred from homology"/>
<evidence type="ECO:0000256" key="2">
    <source>
        <dbReference type="ARBA" id="ARBA00011209"/>
    </source>
</evidence>
<gene>
    <name evidence="9 10" type="primary">glyQ</name>
    <name evidence="10" type="ORF">CRV12_03510</name>
</gene>
<dbReference type="Gene3D" id="3.30.930.10">
    <property type="entry name" value="Bira Bifunctional Protein, Domain 2"/>
    <property type="match status" value="1"/>
</dbReference>
<dbReference type="EC" id="6.1.1.14" evidence="9"/>
<comment type="subcellular location">
    <subcellularLocation>
        <location evidence="9">Cytoplasm</location>
    </subcellularLocation>
</comment>
<evidence type="ECO:0000256" key="1">
    <source>
        <dbReference type="ARBA" id="ARBA00008226"/>
    </source>
</evidence>
<dbReference type="HAMAP" id="MF_00254">
    <property type="entry name" value="Gly_tRNA_synth_alpha"/>
    <property type="match status" value="1"/>
</dbReference>
<sequence>MKKFDIKTFQGLILTLQEYWMHHGFMIIQPIDIEVGAGTSHPITFLHALGPEPIAAAYVQPSRRPNDGRYGNNPNRLQYYFQFQVIIKPSPKNIQELYLNSLKKIGIDPTIQDIRFVEDNWENPTLGAWGIGWEVLLNGMEITQFTYFQQIGCIDCKPITGEITYGLERIAMFIQNIDHVYDLVWNNGIYGINTYKDIFYKNELEQSIYNFEHADIDFLLIRFEQYEKEIISLLKLENPLTIPAYECILKAIHTFNLLDARKAISVTERQCYILRIRNLTKSLAKIYYSSREALGFPMCNLKIIKR</sequence>
<dbReference type="AlphaFoldDB" id="A0A2P5SZ96"/>
<keyword evidence="5 9" id="KW-0067">ATP-binding</keyword>
<reference evidence="10 11" key="1">
    <citation type="journal article" date="2018" name="Genome Biol. Evol.">
        <title>Cladogenesis and Genomic Streamlining in Extracellular Endosymbionts of Tropical Stink Bugs.</title>
        <authorList>
            <person name="Otero-Bravo A."/>
            <person name="Goffredi S."/>
            <person name="Sabree Z.L."/>
        </authorList>
    </citation>
    <scope>NUCLEOTIDE SEQUENCE [LARGE SCALE GENOMIC DNA]</scope>
    <source>
        <strain evidence="10 11">SoEE</strain>
    </source>
</reference>
<dbReference type="InterPro" id="IPR002310">
    <property type="entry name" value="Gly-tRNA_ligase_asu"/>
</dbReference>
<evidence type="ECO:0000256" key="3">
    <source>
        <dbReference type="ARBA" id="ARBA00022598"/>
    </source>
</evidence>
<keyword evidence="3 9" id="KW-0436">Ligase</keyword>
<dbReference type="InterPro" id="IPR045864">
    <property type="entry name" value="aa-tRNA-synth_II/BPL/LPL"/>
</dbReference>
<accession>A0A2P5SZ96</accession>
<evidence type="ECO:0000256" key="8">
    <source>
        <dbReference type="ARBA" id="ARBA00047937"/>
    </source>
</evidence>
<dbReference type="GO" id="GO:0005829">
    <property type="term" value="C:cytosol"/>
    <property type="evidence" value="ECO:0007669"/>
    <property type="project" value="TreeGrafter"/>
</dbReference>
<evidence type="ECO:0000256" key="4">
    <source>
        <dbReference type="ARBA" id="ARBA00022741"/>
    </source>
</evidence>
<evidence type="ECO:0000313" key="10">
    <source>
        <dbReference type="EMBL" id="PPI87661.1"/>
    </source>
</evidence>
<dbReference type="FunFam" id="3.30.930.10:FF:000006">
    <property type="entry name" value="Glycine--tRNA ligase alpha subunit"/>
    <property type="match status" value="1"/>
</dbReference>
<evidence type="ECO:0000256" key="9">
    <source>
        <dbReference type="HAMAP-Rule" id="MF_00254"/>
    </source>
</evidence>
<dbReference type="Gene3D" id="1.20.58.180">
    <property type="entry name" value="Class II aaRS and biotin synthetases, domain 2"/>
    <property type="match status" value="1"/>
</dbReference>
<dbReference type="EMBL" id="PDKT01000006">
    <property type="protein sequence ID" value="PPI87661.1"/>
    <property type="molecule type" value="Genomic_DNA"/>
</dbReference>
<dbReference type="InterPro" id="IPR006194">
    <property type="entry name" value="Gly-tRNA-synth_heterodimer"/>
</dbReference>
<comment type="caution">
    <text evidence="10">The sequence shown here is derived from an EMBL/GenBank/DDBJ whole genome shotgun (WGS) entry which is preliminary data.</text>
</comment>
<dbReference type="PANTHER" id="PTHR30075:SF2">
    <property type="entry name" value="GLYCINE--TRNA LIGASE, CHLOROPLASTIC_MITOCHONDRIAL 2"/>
    <property type="match status" value="1"/>
</dbReference>
<dbReference type="NCBIfam" id="NF006827">
    <property type="entry name" value="PRK09348.1"/>
    <property type="match status" value="1"/>
</dbReference>
<dbReference type="RefSeq" id="WP_136131284.1">
    <property type="nucleotide sequence ID" value="NZ_PDKT01000006.1"/>
</dbReference>
<dbReference type="CDD" id="cd00733">
    <property type="entry name" value="GlyRS_alpha_core"/>
    <property type="match status" value="1"/>
</dbReference>
<dbReference type="Proteomes" id="UP000296153">
    <property type="component" value="Unassembled WGS sequence"/>
</dbReference>
<dbReference type="GO" id="GO:0005524">
    <property type="term" value="F:ATP binding"/>
    <property type="evidence" value="ECO:0007669"/>
    <property type="project" value="UniProtKB-UniRule"/>
</dbReference>
<comment type="similarity">
    <text evidence="1 9">Belongs to the class-II aminoacyl-tRNA synthetase family.</text>
</comment>
<dbReference type="NCBIfam" id="TIGR00388">
    <property type="entry name" value="glyQ"/>
    <property type="match status" value="1"/>
</dbReference>
<keyword evidence="4 9" id="KW-0547">Nucleotide-binding</keyword>